<gene>
    <name evidence="2" type="ORF">GCM10022239_25490</name>
</gene>
<name>A0ABP7FYC3_9MICO</name>
<evidence type="ECO:0000313" key="3">
    <source>
        <dbReference type="Proteomes" id="UP001501004"/>
    </source>
</evidence>
<accession>A0ABP7FYC3</accession>
<dbReference type="Gene3D" id="1.20.120.20">
    <property type="entry name" value="Apolipoprotein"/>
    <property type="match status" value="1"/>
</dbReference>
<dbReference type="EMBL" id="BAABAE010000004">
    <property type="protein sequence ID" value="GAA3749040.1"/>
    <property type="molecule type" value="Genomic_DNA"/>
</dbReference>
<sequence length="111" mass="11904">MPLETWVSVGSLLIATLTLATFTRSAVSSAEKRLGERIDSVEAGLSKHIDSVEAGLSKHIDSVEAGLSKHIASVEASLEKLDDRVYALATGMRPLLESTEKQESAITRRPA</sequence>
<proteinExistence type="predicted"/>
<keyword evidence="1" id="KW-0472">Membrane</keyword>
<evidence type="ECO:0000256" key="1">
    <source>
        <dbReference type="SAM" id="Phobius"/>
    </source>
</evidence>
<evidence type="ECO:0008006" key="4">
    <source>
        <dbReference type="Google" id="ProtNLM"/>
    </source>
</evidence>
<dbReference type="Proteomes" id="UP001501004">
    <property type="component" value="Unassembled WGS sequence"/>
</dbReference>
<keyword evidence="1" id="KW-1133">Transmembrane helix</keyword>
<organism evidence="2 3">
    <name type="scientific">Leifsonella bigeumensis</name>
    <dbReference type="NCBI Taxonomy" id="433643"/>
    <lineage>
        <taxon>Bacteria</taxon>
        <taxon>Bacillati</taxon>
        <taxon>Actinomycetota</taxon>
        <taxon>Actinomycetes</taxon>
        <taxon>Micrococcales</taxon>
        <taxon>Microbacteriaceae</taxon>
        <taxon>Leifsonella</taxon>
    </lineage>
</organism>
<evidence type="ECO:0000313" key="2">
    <source>
        <dbReference type="EMBL" id="GAA3749040.1"/>
    </source>
</evidence>
<keyword evidence="3" id="KW-1185">Reference proteome</keyword>
<protein>
    <recommendedName>
        <fullName evidence="4">DUF2746 domain-containing protein</fullName>
    </recommendedName>
</protein>
<keyword evidence="1" id="KW-0812">Transmembrane</keyword>
<reference evidence="3" key="1">
    <citation type="journal article" date="2019" name="Int. J. Syst. Evol. Microbiol.">
        <title>The Global Catalogue of Microorganisms (GCM) 10K type strain sequencing project: providing services to taxonomists for standard genome sequencing and annotation.</title>
        <authorList>
            <consortium name="The Broad Institute Genomics Platform"/>
            <consortium name="The Broad Institute Genome Sequencing Center for Infectious Disease"/>
            <person name="Wu L."/>
            <person name="Ma J."/>
        </authorList>
    </citation>
    <scope>NUCLEOTIDE SEQUENCE [LARGE SCALE GENOMIC DNA]</scope>
    <source>
        <strain evidence="3">JCM 16949</strain>
    </source>
</reference>
<feature type="transmembrane region" description="Helical" evidence="1">
    <location>
        <begin position="6"/>
        <end position="27"/>
    </location>
</feature>
<comment type="caution">
    <text evidence="2">The sequence shown here is derived from an EMBL/GenBank/DDBJ whole genome shotgun (WGS) entry which is preliminary data.</text>
</comment>